<evidence type="ECO:0000256" key="1">
    <source>
        <dbReference type="SAM" id="Phobius"/>
    </source>
</evidence>
<feature type="transmembrane region" description="Helical" evidence="1">
    <location>
        <begin position="381"/>
        <end position="402"/>
    </location>
</feature>
<organism evidence="3 4">
    <name type="scientific">Escherichia coli O25b:H4</name>
    <dbReference type="NCBI Taxonomy" id="941280"/>
    <lineage>
        <taxon>Bacteria</taxon>
        <taxon>Pseudomonadati</taxon>
        <taxon>Pseudomonadota</taxon>
        <taxon>Gammaproteobacteria</taxon>
        <taxon>Enterobacterales</taxon>
        <taxon>Enterobacteriaceae</taxon>
        <taxon>Escherichia</taxon>
    </lineage>
</organism>
<dbReference type="PANTHER" id="PTHR36153">
    <property type="entry name" value="INNER MEMBRANE PROTEIN-RELATED"/>
    <property type="match status" value="1"/>
</dbReference>
<evidence type="ECO:0000313" key="4">
    <source>
        <dbReference type="Proteomes" id="UP000183316"/>
    </source>
</evidence>
<dbReference type="AlphaFoldDB" id="A0A192CBP3"/>
<dbReference type="InterPro" id="IPR053156">
    <property type="entry name" value="T6SS_TssM-like"/>
</dbReference>
<reference evidence="3 4" key="1">
    <citation type="submission" date="2016-03" db="EMBL/GenBank/DDBJ databases">
        <title>Genome Sequence and Comparative Pathogenic Determinants of Uropathogenic Escherichia coli O25b:H4, a Clinical Isolate from Saudi Arabia.</title>
        <authorList>
            <person name="Alyamani E.A.J."/>
            <person name="Khiyami M.A."/>
            <person name="Booq R.Y."/>
            <person name="Bahwerth F.S."/>
            <person name="Vaisvil B."/>
            <person name="Schmitt D.P."/>
            <person name="Kapatral V."/>
        </authorList>
    </citation>
    <scope>NUCLEOTIDE SEQUENCE [LARGE SCALE GENOMIC DNA]</scope>
    <source>
        <strain evidence="3 4">O25b:H4</strain>
    </source>
</reference>
<sequence>MGDRGVAIRFPSGGIIVVPGLNRLRPRSVSGPAIVMTVAVVVALCTFIHRKPALLGVEPGSSQQMYWMAGVIAAGVVFLIIMGVYHLLNRHAAVQNFELRRQLAAGDDYRAVTTKKADSRHPAMVELAAFLRDRYGPFWRRKIRLLLVTGEPEQAEAIAPGLTGQHWLEGDHTVLIYGGRPSAEPDVALLTALKKLRRSRPLDGIIWPLTEEQSRQTAQLDKGWRELINGGKRLGFQAPFYLWQVCDNGDYQSGRVLQSVGCLLPEGCTPEQLAAMLEAQTLPLTEQGMSQLLTDNRHDFLLRLAHTLAERGITHWQTVLKPLLAGGAFSSLRLRGLMFSPPLAAVPEAAPHAWLPSPVWAGITGDNARGRAVGFPWLRTALMSAVCVLAIGGAGMTTSFFANRALVQETSIQTARALDTRLPLAEQLVALHTLQGELERLQYRIREGAPWYQRFGPERNQQLLAAAFPGYAQAANRLVRDVAVDHLQQQLNAFVALPPNSPQRTATGEQRYKQLKALLMTSRPEKADAAFFSTTLMADGLRYENIPEGVRQSVLPSLLRIFMKGDHSITSIEIG</sequence>
<dbReference type="PANTHER" id="PTHR36153:SF1">
    <property type="entry name" value="TYPE VI SECRETION SYSTEM COMPONENT TSSM1"/>
    <property type="match status" value="1"/>
</dbReference>
<dbReference type="EMBL" id="CP015085">
    <property type="protein sequence ID" value="ANK03116.1"/>
    <property type="molecule type" value="Genomic_DNA"/>
</dbReference>
<keyword evidence="1" id="KW-1133">Transmembrane helix</keyword>
<protein>
    <submittedName>
        <fullName evidence="3">Icmf protein</fullName>
    </submittedName>
</protein>
<evidence type="ECO:0000259" key="2">
    <source>
        <dbReference type="Pfam" id="PF06761"/>
    </source>
</evidence>
<dbReference type="InterPro" id="IPR009612">
    <property type="entry name" value="IcmF-rel"/>
</dbReference>
<name>A0A192CBP3_ECO25</name>
<evidence type="ECO:0000313" key="3">
    <source>
        <dbReference type="EMBL" id="ANK03116.1"/>
    </source>
</evidence>
<dbReference type="PATRIC" id="fig|941280.3.peg.1834"/>
<feature type="transmembrane region" description="Helical" evidence="1">
    <location>
        <begin position="29"/>
        <end position="49"/>
    </location>
</feature>
<feature type="transmembrane region" description="Helical" evidence="1">
    <location>
        <begin position="65"/>
        <end position="88"/>
    </location>
</feature>
<dbReference type="Pfam" id="PF06761">
    <property type="entry name" value="IcmF-related"/>
    <property type="match status" value="1"/>
</dbReference>
<proteinExistence type="predicted"/>
<dbReference type="Proteomes" id="UP000183316">
    <property type="component" value="Chromosome"/>
</dbReference>
<gene>
    <name evidence="3" type="ORF">WLH_01855</name>
</gene>
<accession>A0A192CBP3</accession>
<feature type="domain" description="IcmF-related" evidence="2">
    <location>
        <begin position="429"/>
        <end position="539"/>
    </location>
</feature>
<keyword evidence="1" id="KW-0812">Transmembrane</keyword>
<keyword evidence="1" id="KW-0472">Membrane</keyword>